<dbReference type="GO" id="GO:0003700">
    <property type="term" value="F:DNA-binding transcription factor activity"/>
    <property type="evidence" value="ECO:0007669"/>
    <property type="project" value="InterPro"/>
</dbReference>
<evidence type="ECO:0000256" key="1">
    <source>
        <dbReference type="SAM" id="MobiDB-lite"/>
    </source>
</evidence>
<organism evidence="2 3">
    <name type="scientific">Paramuricea clavata</name>
    <name type="common">Red gorgonian</name>
    <name type="synonym">Violescent sea-whip</name>
    <dbReference type="NCBI Taxonomy" id="317549"/>
    <lineage>
        <taxon>Eukaryota</taxon>
        <taxon>Metazoa</taxon>
        <taxon>Cnidaria</taxon>
        <taxon>Anthozoa</taxon>
        <taxon>Octocorallia</taxon>
        <taxon>Malacalcyonacea</taxon>
        <taxon>Plexauridae</taxon>
        <taxon>Paramuricea</taxon>
    </lineage>
</organism>
<name>A0A6S7HX89_PARCT</name>
<feature type="region of interest" description="Disordered" evidence="1">
    <location>
        <begin position="1"/>
        <end position="29"/>
    </location>
</feature>
<sequence>MKRQEDQNKNENHDHTFRKTRKHYQPSKKLGCPSQIIMSRVLKFPDYKVVVGPNGGKPQRKMREAAEALKADLQAGTKLAIIDQFAIKLPDINSHKFHTTEGEAACLREPMDPIIVEKIKAMQVIGVRSTAEVRRHLNSFVKHELFHGEDPPPELRRRYALPLFFLCVRSNVGYIVVAVFIPEHEDADSILEVLRIIRKENPLWDPKNVMVDCSLAEIAAINECFPKTHVHVCDFHREKAWNEWVSKTTNGVTENRTEVLQYLRNIAKSANQGELDQNVAVLKESQIWKESVPLQKYFKEFWGLHLQKWVRFYHDEALKISINTNNGIERQNNWLKQSYLDGRRNNSITDLVDILLKQFLPDSYKKKHRPKENGIALKDKSLSPKKITVKTSKLAKRKKRNHFMKRVGSVADSRNAKIVIEDSDVGKKMSRSKAKGSQVAGKKRSKVQNYNVVGKKKRKEEVDENGNRPSDTWMMINGVKLTYELRDILLCTFAWLTDEHIDAAQHLIKELGTGVSGLNCIAATTHCSRFAVRQDVHQTIQCHNIGLAP</sequence>
<comment type="caution">
    <text evidence="2">The sequence shown here is derived from an EMBL/GenBank/DDBJ whole genome shotgun (WGS) entry which is preliminary data.</text>
</comment>
<accession>A0A6S7HX89</accession>
<dbReference type="PANTHER" id="PTHR47456:SF4">
    <property type="entry name" value="SWIM-TYPE DOMAIN-CONTAINING PROTEIN"/>
    <property type="match status" value="1"/>
</dbReference>
<proteinExistence type="predicted"/>
<dbReference type="Pfam" id="PF15299">
    <property type="entry name" value="ALS2CR8"/>
    <property type="match status" value="1"/>
</dbReference>
<dbReference type="InterPro" id="IPR029309">
    <property type="entry name" value="CaRF"/>
</dbReference>
<dbReference type="AlphaFoldDB" id="A0A6S7HX89"/>
<evidence type="ECO:0000313" key="3">
    <source>
        <dbReference type="Proteomes" id="UP001152795"/>
    </source>
</evidence>
<keyword evidence="3" id="KW-1185">Reference proteome</keyword>
<dbReference type="Proteomes" id="UP001152795">
    <property type="component" value="Unassembled WGS sequence"/>
</dbReference>
<feature type="compositionally biased region" description="Basic and acidic residues" evidence="1">
    <location>
        <begin position="1"/>
        <end position="17"/>
    </location>
</feature>
<protein>
    <submittedName>
        <fullName evidence="2">Hedgehog interacting</fullName>
    </submittedName>
</protein>
<dbReference type="PANTHER" id="PTHR47456">
    <property type="entry name" value="PHD-TYPE DOMAIN-CONTAINING PROTEIN"/>
    <property type="match status" value="1"/>
</dbReference>
<evidence type="ECO:0000313" key="2">
    <source>
        <dbReference type="EMBL" id="CAB3997687.1"/>
    </source>
</evidence>
<dbReference type="OrthoDB" id="5973923at2759"/>
<gene>
    <name evidence="2" type="ORF">PACLA_8A074113</name>
</gene>
<reference evidence="2" key="1">
    <citation type="submission" date="2020-04" db="EMBL/GenBank/DDBJ databases">
        <authorList>
            <person name="Alioto T."/>
            <person name="Alioto T."/>
            <person name="Gomez Garrido J."/>
        </authorList>
    </citation>
    <scope>NUCLEOTIDE SEQUENCE</scope>
    <source>
        <strain evidence="2">A484AB</strain>
    </source>
</reference>
<dbReference type="EMBL" id="CACRXK020003163">
    <property type="protein sequence ID" value="CAB3997687.1"/>
    <property type="molecule type" value="Genomic_DNA"/>
</dbReference>